<comment type="caution">
    <text evidence="2">The sequence shown here is derived from an EMBL/GenBank/DDBJ whole genome shotgun (WGS) entry which is preliminary data.</text>
</comment>
<name>A0A7W9WAB3_9BACT</name>
<proteinExistence type="predicted"/>
<dbReference type="RefSeq" id="WP_183403210.1">
    <property type="nucleotide sequence ID" value="NZ_JACHGG010000002.1"/>
</dbReference>
<feature type="transmembrane region" description="Helical" evidence="1">
    <location>
        <begin position="14"/>
        <end position="34"/>
    </location>
</feature>
<keyword evidence="1" id="KW-0472">Membrane</keyword>
<dbReference type="AlphaFoldDB" id="A0A7W9WAB3"/>
<evidence type="ECO:0000313" key="2">
    <source>
        <dbReference type="EMBL" id="MBB6058584.1"/>
    </source>
</evidence>
<keyword evidence="1" id="KW-0812">Transmembrane</keyword>
<evidence type="ECO:0000256" key="1">
    <source>
        <dbReference type="SAM" id="Phobius"/>
    </source>
</evidence>
<protein>
    <recommendedName>
        <fullName evidence="4">DUF3592 domain-containing protein</fullName>
    </recommendedName>
</protein>
<organism evidence="2 3">
    <name type="scientific">Hymenobacter luteus</name>
    <dbReference type="NCBI Taxonomy" id="1411122"/>
    <lineage>
        <taxon>Bacteria</taxon>
        <taxon>Pseudomonadati</taxon>
        <taxon>Bacteroidota</taxon>
        <taxon>Cytophagia</taxon>
        <taxon>Cytophagales</taxon>
        <taxon>Hymenobacteraceae</taxon>
        <taxon>Hymenobacter</taxon>
    </lineage>
</organism>
<evidence type="ECO:0008006" key="4">
    <source>
        <dbReference type="Google" id="ProtNLM"/>
    </source>
</evidence>
<evidence type="ECO:0000313" key="3">
    <source>
        <dbReference type="Proteomes" id="UP000532746"/>
    </source>
</evidence>
<reference evidence="2 3" key="1">
    <citation type="submission" date="2020-08" db="EMBL/GenBank/DDBJ databases">
        <title>Genomic Encyclopedia of Type Strains, Phase IV (KMG-IV): sequencing the most valuable type-strain genomes for metagenomic binning, comparative biology and taxonomic classification.</title>
        <authorList>
            <person name="Goeker M."/>
        </authorList>
    </citation>
    <scope>NUCLEOTIDE SEQUENCE [LARGE SCALE GENOMIC DNA]</scope>
    <source>
        <strain evidence="2 3">DSM 26718</strain>
    </source>
</reference>
<dbReference type="Proteomes" id="UP000532746">
    <property type="component" value="Unassembled WGS sequence"/>
</dbReference>
<keyword evidence="3" id="KW-1185">Reference proteome</keyword>
<dbReference type="EMBL" id="JACHGG010000002">
    <property type="protein sequence ID" value="MBB6058584.1"/>
    <property type="molecule type" value="Genomic_DNA"/>
</dbReference>
<accession>A0A7W9WAB3</accession>
<gene>
    <name evidence="2" type="ORF">HNQ93_001430</name>
</gene>
<sequence>MESWRTVYDFADRLPNFGVMAIPLLLAAGGFGLYQHHKASTDETLMPVFGITKRRYQMLMGRILMGFAGLIALIVIPSQLLEYTRTRQAYTQRQYQTVEGAVADFDPMPYGGHRHETFTVAGVPFAFSDYDETDYGYNHTASHGGAIRAGLRVRIAYLPTERKNVILKLDTLAARPPDGR</sequence>
<keyword evidence="1" id="KW-1133">Transmembrane helix</keyword>
<feature type="transmembrane region" description="Helical" evidence="1">
    <location>
        <begin position="63"/>
        <end position="81"/>
    </location>
</feature>